<reference evidence="13" key="1">
    <citation type="submission" date="2018-02" db="EMBL/GenBank/DDBJ databases">
        <authorList>
            <person name="Hausmann B."/>
        </authorList>
    </citation>
    <scope>NUCLEOTIDE SEQUENCE [LARGE SCALE GENOMIC DNA]</scope>
    <source>
        <strain evidence="13">Peat soil MAG SbA1</strain>
    </source>
</reference>
<evidence type="ECO:0000256" key="3">
    <source>
        <dbReference type="ARBA" id="ARBA00013014"/>
    </source>
</evidence>
<dbReference type="AlphaFoldDB" id="A0A2U3KAW7"/>
<comment type="function">
    <text evidence="9">Catalyzes the NADPH-dependent reduction of ketopantoate into pantoic acid.</text>
</comment>
<dbReference type="SUPFAM" id="SSF51735">
    <property type="entry name" value="NAD(P)-binding Rossmann-fold domains"/>
    <property type="match status" value="1"/>
</dbReference>
<dbReference type="InterPro" id="IPR036291">
    <property type="entry name" value="NAD(P)-bd_dom_sf"/>
</dbReference>
<evidence type="ECO:0000256" key="8">
    <source>
        <dbReference type="ARBA" id="ARBA00048793"/>
    </source>
</evidence>
<comment type="pathway">
    <text evidence="1 9">Cofactor biosynthesis; (R)-pantothenate biosynthesis; (R)-pantoate from 3-methyl-2-oxobutanoate: step 2/2.</text>
</comment>
<dbReference type="Proteomes" id="UP000238701">
    <property type="component" value="Unassembled WGS sequence"/>
</dbReference>
<feature type="domain" description="Ketopantoate reductase C-terminal" evidence="11">
    <location>
        <begin position="178"/>
        <end position="300"/>
    </location>
</feature>
<evidence type="ECO:0000256" key="6">
    <source>
        <dbReference type="ARBA" id="ARBA00023002"/>
    </source>
</evidence>
<evidence type="ECO:0000256" key="1">
    <source>
        <dbReference type="ARBA" id="ARBA00004994"/>
    </source>
</evidence>
<dbReference type="InterPro" id="IPR013328">
    <property type="entry name" value="6PGD_dom2"/>
</dbReference>
<dbReference type="GO" id="GO:0015940">
    <property type="term" value="P:pantothenate biosynthetic process"/>
    <property type="evidence" value="ECO:0007669"/>
    <property type="project" value="UniProtKB-UniPathway"/>
</dbReference>
<evidence type="ECO:0000259" key="11">
    <source>
        <dbReference type="Pfam" id="PF08546"/>
    </source>
</evidence>
<dbReference type="GO" id="GO:0005737">
    <property type="term" value="C:cytoplasm"/>
    <property type="evidence" value="ECO:0007669"/>
    <property type="project" value="TreeGrafter"/>
</dbReference>
<dbReference type="InterPro" id="IPR050838">
    <property type="entry name" value="Ketopantoate_reductase"/>
</dbReference>
<evidence type="ECO:0000256" key="9">
    <source>
        <dbReference type="RuleBase" id="RU362068"/>
    </source>
</evidence>
<evidence type="ECO:0000256" key="4">
    <source>
        <dbReference type="ARBA" id="ARBA00019465"/>
    </source>
</evidence>
<evidence type="ECO:0000259" key="10">
    <source>
        <dbReference type="Pfam" id="PF02558"/>
    </source>
</evidence>
<dbReference type="OrthoDB" id="247668at2"/>
<dbReference type="GO" id="GO:0008677">
    <property type="term" value="F:2-dehydropantoate 2-reductase activity"/>
    <property type="evidence" value="ECO:0007669"/>
    <property type="project" value="UniProtKB-EC"/>
</dbReference>
<keyword evidence="5 9" id="KW-0521">NADP</keyword>
<dbReference type="NCBIfam" id="TIGR00745">
    <property type="entry name" value="apbA_panE"/>
    <property type="match status" value="1"/>
</dbReference>
<evidence type="ECO:0000313" key="12">
    <source>
        <dbReference type="EMBL" id="SPF36803.1"/>
    </source>
</evidence>
<dbReference type="Pfam" id="PF02558">
    <property type="entry name" value="ApbA"/>
    <property type="match status" value="1"/>
</dbReference>
<evidence type="ECO:0000256" key="2">
    <source>
        <dbReference type="ARBA" id="ARBA00007870"/>
    </source>
</evidence>
<evidence type="ECO:0000256" key="7">
    <source>
        <dbReference type="ARBA" id="ARBA00032024"/>
    </source>
</evidence>
<evidence type="ECO:0000256" key="5">
    <source>
        <dbReference type="ARBA" id="ARBA00022857"/>
    </source>
</evidence>
<protein>
    <recommendedName>
        <fullName evidence="4 9">2-dehydropantoate 2-reductase</fullName>
        <ecNumber evidence="3 9">1.1.1.169</ecNumber>
    </recommendedName>
    <alternativeName>
        <fullName evidence="7 9">Ketopantoate reductase</fullName>
    </alternativeName>
</protein>
<dbReference type="InterPro" id="IPR013752">
    <property type="entry name" value="KPA_reductase"/>
</dbReference>
<accession>A0A2U3KAW7</accession>
<feature type="domain" description="Ketopantoate reductase N-terminal" evidence="10">
    <location>
        <begin position="3"/>
        <end position="149"/>
    </location>
</feature>
<dbReference type="GO" id="GO:0050661">
    <property type="term" value="F:NADP binding"/>
    <property type="evidence" value="ECO:0007669"/>
    <property type="project" value="TreeGrafter"/>
</dbReference>
<evidence type="ECO:0000313" key="13">
    <source>
        <dbReference type="Proteomes" id="UP000238701"/>
    </source>
</evidence>
<sequence length="307" mass="32749">MKICVIGCGAVGSLFAAHLAKAGEAEVWAYDVWKEHTDAIRANGLRLSGAADFTARLNATSDPKSLPRCDYGIVATKAIHTRAAIAQVAHIFDENSAVGSVQNGVGNEEIIAEHVKLVIRGTTFPAGHPIAPGHIGYDIKGDTWIGPFEPTNTPMAKVEELAGLITRTGMNTIALQDARGAQWTKLIFNASTNPVGALALLHHGAATRFTPTGQLFDDLIAEGEAVAKKLGIALHGDPRALVQKGANAPGKHRASMLQDVLAKRQTEIDFMNGAIVQWGEKIGVPTPLNRVMWALIKGLEHSWKDPD</sequence>
<keyword evidence="6 9" id="KW-0560">Oxidoreductase</keyword>
<dbReference type="InterPro" id="IPR008927">
    <property type="entry name" value="6-PGluconate_DH-like_C_sf"/>
</dbReference>
<dbReference type="SUPFAM" id="SSF48179">
    <property type="entry name" value="6-phosphogluconate dehydrogenase C-terminal domain-like"/>
    <property type="match status" value="1"/>
</dbReference>
<dbReference type="InterPro" id="IPR013332">
    <property type="entry name" value="KPR_N"/>
</dbReference>
<comment type="similarity">
    <text evidence="2 9">Belongs to the ketopantoate reductase family.</text>
</comment>
<proteinExistence type="inferred from homology"/>
<comment type="catalytic activity">
    <reaction evidence="8 9">
        <text>(R)-pantoate + NADP(+) = 2-dehydropantoate + NADPH + H(+)</text>
        <dbReference type="Rhea" id="RHEA:16233"/>
        <dbReference type="ChEBI" id="CHEBI:11561"/>
        <dbReference type="ChEBI" id="CHEBI:15378"/>
        <dbReference type="ChEBI" id="CHEBI:15980"/>
        <dbReference type="ChEBI" id="CHEBI:57783"/>
        <dbReference type="ChEBI" id="CHEBI:58349"/>
        <dbReference type="EC" id="1.1.1.169"/>
    </reaction>
</comment>
<dbReference type="UniPathway" id="UPA00028">
    <property type="reaction ID" value="UER00004"/>
</dbReference>
<dbReference type="EC" id="1.1.1.169" evidence="3 9"/>
<dbReference type="Pfam" id="PF08546">
    <property type="entry name" value="ApbA_C"/>
    <property type="match status" value="1"/>
</dbReference>
<dbReference type="InterPro" id="IPR003710">
    <property type="entry name" value="ApbA"/>
</dbReference>
<name>A0A2U3KAW7_9BACT</name>
<keyword evidence="9" id="KW-0566">Pantothenate biosynthesis</keyword>
<dbReference type="Gene3D" id="1.10.1040.10">
    <property type="entry name" value="N-(1-d-carboxylethyl)-l-norvaline Dehydrogenase, domain 2"/>
    <property type="match status" value="1"/>
</dbReference>
<gene>
    <name evidence="12" type="ORF">SBA1_1650005</name>
</gene>
<dbReference type="PANTHER" id="PTHR43765:SF2">
    <property type="entry name" value="2-DEHYDROPANTOATE 2-REDUCTASE"/>
    <property type="match status" value="1"/>
</dbReference>
<organism evidence="12 13">
    <name type="scientific">Candidatus Sulfotelmatobacter kueseliae</name>
    <dbReference type="NCBI Taxonomy" id="2042962"/>
    <lineage>
        <taxon>Bacteria</taxon>
        <taxon>Pseudomonadati</taxon>
        <taxon>Acidobacteriota</taxon>
        <taxon>Terriglobia</taxon>
        <taxon>Terriglobales</taxon>
        <taxon>Candidatus Korobacteraceae</taxon>
        <taxon>Candidatus Sulfotelmatobacter</taxon>
    </lineage>
</organism>
<dbReference type="EMBL" id="OMOD01000074">
    <property type="protein sequence ID" value="SPF36803.1"/>
    <property type="molecule type" value="Genomic_DNA"/>
</dbReference>
<dbReference type="PANTHER" id="PTHR43765">
    <property type="entry name" value="2-DEHYDROPANTOATE 2-REDUCTASE-RELATED"/>
    <property type="match status" value="1"/>
</dbReference>
<dbReference type="Gene3D" id="3.40.50.720">
    <property type="entry name" value="NAD(P)-binding Rossmann-like Domain"/>
    <property type="match status" value="1"/>
</dbReference>